<evidence type="ECO:0000313" key="3">
    <source>
        <dbReference type="Proteomes" id="UP000094444"/>
    </source>
</evidence>
<dbReference type="Proteomes" id="UP000094444">
    <property type="component" value="Unassembled WGS sequence"/>
</dbReference>
<evidence type="ECO:0000256" key="1">
    <source>
        <dbReference type="SAM" id="MobiDB-lite"/>
    </source>
</evidence>
<feature type="region of interest" description="Disordered" evidence="1">
    <location>
        <begin position="179"/>
        <end position="222"/>
    </location>
</feature>
<proteinExistence type="predicted"/>
<feature type="region of interest" description="Disordered" evidence="1">
    <location>
        <begin position="74"/>
        <end position="121"/>
    </location>
</feature>
<dbReference type="EMBL" id="MAVT02000035">
    <property type="protein sequence ID" value="POS80734.1"/>
    <property type="molecule type" value="Genomic_DNA"/>
</dbReference>
<sequence length="284" mass="31625">MCHTVVTHFDRCSHRNSTTILCPHSTQNLPTIFHALSGYAQPWVDNSRERDYLVCRDQLCDSCLSSVGFWSAGGSGGWPNSRTRTRDESGGRTKDKKNKDPAGRAMEGHSSHHHHSSAGQRIRAWRQGLTAQPIYPVPTQAIEAGGGGRCPLSEAFEHAVKIEDNVSSGAPADWFQQEEEEWSGEVGDNMGGNDDADHGRSQERKGEYGPFRRPHAPFDDVGNRSVVLPSCSGDHGGCFRRTTRRMAGNKKRVRFARKAEMVRFREDSATRTLGRLGREYKACR</sequence>
<reference evidence="2" key="1">
    <citation type="submission" date="2017-09" db="EMBL/GenBank/DDBJ databases">
        <title>Polyketide synthases of a Diaporthe helianthi virulent isolate.</title>
        <authorList>
            <person name="Baroncelli R."/>
        </authorList>
    </citation>
    <scope>NUCLEOTIDE SEQUENCE [LARGE SCALE GENOMIC DNA]</scope>
    <source>
        <strain evidence="2">7/96</strain>
    </source>
</reference>
<name>A0A2P5IDZ6_DIAHE</name>
<accession>A0A2P5IDZ6</accession>
<organism evidence="2 3">
    <name type="scientific">Diaporthe helianthi</name>
    <dbReference type="NCBI Taxonomy" id="158607"/>
    <lineage>
        <taxon>Eukaryota</taxon>
        <taxon>Fungi</taxon>
        <taxon>Dikarya</taxon>
        <taxon>Ascomycota</taxon>
        <taxon>Pezizomycotina</taxon>
        <taxon>Sordariomycetes</taxon>
        <taxon>Sordariomycetidae</taxon>
        <taxon>Diaporthales</taxon>
        <taxon>Diaporthaceae</taxon>
        <taxon>Diaporthe</taxon>
    </lineage>
</organism>
<feature type="compositionally biased region" description="Basic and acidic residues" evidence="1">
    <location>
        <begin position="84"/>
        <end position="110"/>
    </location>
</feature>
<protein>
    <submittedName>
        <fullName evidence="2">Uncharacterized protein</fullName>
    </submittedName>
</protein>
<gene>
    <name evidence="2" type="ORF">DHEL01_v200874</name>
</gene>
<dbReference type="InParanoid" id="A0A2P5IDZ6"/>
<dbReference type="AlphaFoldDB" id="A0A2P5IDZ6"/>
<feature type="compositionally biased region" description="Basic and acidic residues" evidence="1">
    <location>
        <begin position="195"/>
        <end position="207"/>
    </location>
</feature>
<evidence type="ECO:0000313" key="2">
    <source>
        <dbReference type="EMBL" id="POS80734.1"/>
    </source>
</evidence>
<dbReference type="OrthoDB" id="5239038at2759"/>
<keyword evidence="3" id="KW-1185">Reference proteome</keyword>
<comment type="caution">
    <text evidence="2">The sequence shown here is derived from an EMBL/GenBank/DDBJ whole genome shotgun (WGS) entry which is preliminary data.</text>
</comment>